<keyword evidence="8" id="KW-1185">Reference proteome</keyword>
<accession>A0AAD0WQS9</accession>
<proteinExistence type="predicted"/>
<dbReference type="Gene3D" id="1.10.8.260">
    <property type="entry name" value="HI0933 insert domain-like"/>
    <property type="match status" value="1"/>
</dbReference>
<dbReference type="SUPFAM" id="SSF160996">
    <property type="entry name" value="HI0933 insert domain-like"/>
    <property type="match status" value="1"/>
</dbReference>
<dbReference type="PANTHER" id="PTHR42887">
    <property type="entry name" value="OS12G0638800 PROTEIN"/>
    <property type="match status" value="1"/>
</dbReference>
<evidence type="ECO:0000256" key="4">
    <source>
        <dbReference type="SAM" id="Phobius"/>
    </source>
</evidence>
<dbReference type="AlphaFoldDB" id="A0AAD0WQS9"/>
<keyword evidence="2" id="KW-0285">Flavoprotein</keyword>
<dbReference type="PRINTS" id="PR00368">
    <property type="entry name" value="FADPNR"/>
</dbReference>
<name>A0AAD0WQS9_9BACT</name>
<dbReference type="InterPro" id="IPR023166">
    <property type="entry name" value="BaiN-like_dom_sf"/>
</dbReference>
<protein>
    <submittedName>
        <fullName evidence="7">Flavoprotein, HI0933 family</fullName>
    </submittedName>
</protein>
<dbReference type="Proteomes" id="UP000263040">
    <property type="component" value="Chromosome"/>
</dbReference>
<dbReference type="EMBL" id="CP032100">
    <property type="protein sequence ID" value="AXX89592.1"/>
    <property type="molecule type" value="Genomic_DNA"/>
</dbReference>
<keyword evidence="3" id="KW-0274">FAD</keyword>
<evidence type="ECO:0000256" key="2">
    <source>
        <dbReference type="ARBA" id="ARBA00022630"/>
    </source>
</evidence>
<feature type="transmembrane region" description="Helical" evidence="4">
    <location>
        <begin position="7"/>
        <end position="27"/>
    </location>
</feature>
<dbReference type="KEGG" id="asui:ASUIS_1104"/>
<evidence type="ECO:0000259" key="6">
    <source>
        <dbReference type="Pfam" id="PF22780"/>
    </source>
</evidence>
<feature type="domain" description="RsdA/BaiN/AoA(So)-like Rossmann fold-like" evidence="5">
    <location>
        <begin position="9"/>
        <end position="410"/>
    </location>
</feature>
<feature type="domain" description="RsdA/BaiN/AoA(So)-like insert" evidence="6">
    <location>
        <begin position="217"/>
        <end position="356"/>
    </location>
</feature>
<dbReference type="InterPro" id="IPR057661">
    <property type="entry name" value="RsdA/BaiN/AoA(So)_Rossmann"/>
</dbReference>
<keyword evidence="4" id="KW-1133">Transmembrane helix</keyword>
<organism evidence="7 8">
    <name type="scientific">Arcobacter suis CECT 7833</name>
    <dbReference type="NCBI Taxonomy" id="663365"/>
    <lineage>
        <taxon>Bacteria</taxon>
        <taxon>Pseudomonadati</taxon>
        <taxon>Campylobacterota</taxon>
        <taxon>Epsilonproteobacteria</taxon>
        <taxon>Campylobacterales</taxon>
        <taxon>Arcobacteraceae</taxon>
        <taxon>Arcobacter</taxon>
    </lineage>
</organism>
<keyword evidence="4" id="KW-0472">Membrane</keyword>
<evidence type="ECO:0000313" key="8">
    <source>
        <dbReference type="Proteomes" id="UP000263040"/>
    </source>
</evidence>
<keyword evidence="4" id="KW-0812">Transmembrane</keyword>
<dbReference type="Gene3D" id="2.40.30.10">
    <property type="entry name" value="Translation factors"/>
    <property type="match status" value="1"/>
</dbReference>
<sequence length="414" mass="45423">MEEKNRVFDVIVIGGGAAGIMASISAAKENKSVLLLEKLPKIAAKLKATGGGKCNLTNTLSSDEFMAKFGKNGRFLSYAIEAFNAKDLRDFFANIGVETIARDGFRVFPLEHSSSIILKALDDELEKQGVIVECNVNINEIKKDEIFTISSEEKTYQAKNIIIATGGLGYPTLGATGDGYDFAKSFGHEITSLHPAMMPLFTKEKNFASCKADTIAKAILKVDIPKYKNLKLIGDLIFTKEGIRGPVVLDFARELTPILAKYNEVPLLISFLKGKNEEQIYTHIKNEITKNPTNTVLQNLETLLASSVAQEICNICQINPEEKFKNIDGIKREKLIKTLAWTPLTVIGHEGFKNAMITRGGVELKEIDSKTMQSKLIDGLYFCGEVVNIDGPCGGYNLQWSFSSGYLAGKTASL</sequence>
<reference evidence="7 8" key="1">
    <citation type="submission" date="2018-08" db="EMBL/GenBank/DDBJ databases">
        <title>Complete genome of the Arcobacter suis type strain LMG 26152.</title>
        <authorList>
            <person name="Miller W.G."/>
            <person name="Yee E."/>
            <person name="Bono J.L."/>
        </authorList>
    </citation>
    <scope>NUCLEOTIDE SEQUENCE [LARGE SCALE GENOMIC DNA]</scope>
    <source>
        <strain evidence="7 8">CECT 7833</strain>
    </source>
</reference>
<dbReference type="InterPro" id="IPR055178">
    <property type="entry name" value="RsdA/BaiN/AoA(So)-like_dom"/>
</dbReference>
<evidence type="ECO:0000259" key="5">
    <source>
        <dbReference type="Pfam" id="PF03486"/>
    </source>
</evidence>
<dbReference type="PRINTS" id="PR00411">
    <property type="entry name" value="PNDRDTASEI"/>
</dbReference>
<dbReference type="RefSeq" id="WP_118886134.1">
    <property type="nucleotide sequence ID" value="NZ_CP032100.1"/>
</dbReference>
<dbReference type="Gene3D" id="3.50.50.60">
    <property type="entry name" value="FAD/NAD(P)-binding domain"/>
    <property type="match status" value="1"/>
</dbReference>
<dbReference type="PANTHER" id="PTHR42887:SF2">
    <property type="entry name" value="OS12G0638800 PROTEIN"/>
    <property type="match status" value="1"/>
</dbReference>
<evidence type="ECO:0000313" key="7">
    <source>
        <dbReference type="EMBL" id="AXX89592.1"/>
    </source>
</evidence>
<dbReference type="Pfam" id="PF22780">
    <property type="entry name" value="HI0933_like_1st"/>
    <property type="match status" value="1"/>
</dbReference>
<dbReference type="InterPro" id="IPR036188">
    <property type="entry name" value="FAD/NAD-bd_sf"/>
</dbReference>
<dbReference type="Pfam" id="PF03486">
    <property type="entry name" value="HI0933_like"/>
    <property type="match status" value="1"/>
</dbReference>
<gene>
    <name evidence="7" type="ORF">ASUIS_1104</name>
</gene>
<comment type="cofactor">
    <cofactor evidence="1">
        <name>FAD</name>
        <dbReference type="ChEBI" id="CHEBI:57692"/>
    </cofactor>
</comment>
<dbReference type="SUPFAM" id="SSF51905">
    <property type="entry name" value="FAD/NAD(P)-binding domain"/>
    <property type="match status" value="1"/>
</dbReference>
<dbReference type="InterPro" id="IPR004792">
    <property type="entry name" value="BaiN-like"/>
</dbReference>
<evidence type="ECO:0000256" key="3">
    <source>
        <dbReference type="ARBA" id="ARBA00022827"/>
    </source>
</evidence>
<evidence type="ECO:0000256" key="1">
    <source>
        <dbReference type="ARBA" id="ARBA00001974"/>
    </source>
</evidence>
<dbReference type="NCBIfam" id="TIGR00275">
    <property type="entry name" value="aminoacetone oxidase family FAD-binding enzyme"/>
    <property type="match status" value="1"/>
</dbReference>